<feature type="signal peptide" evidence="2">
    <location>
        <begin position="1"/>
        <end position="20"/>
    </location>
</feature>
<gene>
    <name evidence="4" type="ORF">SAMN04488109_3168</name>
</gene>
<dbReference type="RefSeq" id="WP_073135822.1">
    <property type="nucleotide sequence ID" value="NZ_FQWQ01000002.1"/>
</dbReference>
<dbReference type="Pfam" id="PF12969">
    <property type="entry name" value="DUF3857"/>
    <property type="match status" value="1"/>
</dbReference>
<dbReference type="OrthoDB" id="8595007at2"/>
<feature type="transmembrane region" description="Helical" evidence="1">
    <location>
        <begin position="735"/>
        <end position="761"/>
    </location>
</feature>
<protein>
    <submittedName>
        <fullName evidence="4">Transglutaminase-like superfamily protein</fullName>
    </submittedName>
</protein>
<name>A0A1M5R4U2_9BACT</name>
<dbReference type="Gene3D" id="2.60.40.3140">
    <property type="match status" value="1"/>
</dbReference>
<dbReference type="Proteomes" id="UP000184212">
    <property type="component" value="Unassembled WGS sequence"/>
</dbReference>
<reference evidence="4 5" key="1">
    <citation type="submission" date="2016-11" db="EMBL/GenBank/DDBJ databases">
        <authorList>
            <person name="Jaros S."/>
            <person name="Januszkiewicz K."/>
            <person name="Wedrychowicz H."/>
        </authorList>
    </citation>
    <scope>NUCLEOTIDE SEQUENCE [LARGE SCALE GENOMIC DNA]</scope>
    <source>
        <strain evidence="4 5">DSM 24574</strain>
    </source>
</reference>
<dbReference type="Gene3D" id="3.10.620.30">
    <property type="match status" value="1"/>
</dbReference>
<feature type="chain" id="PRO_5012454775" evidence="2">
    <location>
        <begin position="21"/>
        <end position="841"/>
    </location>
</feature>
<evidence type="ECO:0000256" key="2">
    <source>
        <dbReference type="SAM" id="SignalP"/>
    </source>
</evidence>
<feature type="transmembrane region" description="Helical" evidence="1">
    <location>
        <begin position="695"/>
        <end position="715"/>
    </location>
</feature>
<sequence>MRCIFLTLIALALGISRVAAQQVKILPAPQWVTLQNPDLKAKPPAGQSGGSYYLLIDEQDNLALKESYVHYAYTLLTTEGVQEMADLSIDFDPSYQTLAFHQLVIHRDGKVINKLHARDLRTIQREQSMDRYLYDGSLSVVLNVQDVRVGDVLEYSFTRKGFNPVFNGHYGDRIYFDYSVPYASLYHRLVVPSEKKLFTKYYNEEVPAAIQQKGRLTEYVWKLANVKRVTYDDYVPGWFDASRHVAVTDFESWAEVAQWAGVHFEVPAAEQRKLRQFLEGQFDAAGKQEILEKATRFVQDEVRYLGFESGRNSHKPHSPLKVYEQRFGDCKDKSLLLCSILRQYDIQAYPMLVNTSTRNTMSAQLPAANLFDHCVVAVLQDDQRLYIDPTISNQGGSITSNYFPNYGEGLIISDTTTALVKLPQPVVSETTEEQTFTIADRVGPVIMEVKTTYTGSEADNQRAEFASGTISGAQKGYIDFYASQYPEIEVVDTLTIADDRRENKFVVLEKYKISNFWTSDEADKGKKTGEFSAQTLRTYVNVSKSASRTMPYRLIYPLNYHHRIRVHLPEAWNIANDSKKITSPYYEYAYEVRYEGGAKELRIDIDYKTLADHVPVEDVKKFINDHDTMLGLVGYSLFWNESGDSTASVTGVSTTAIVASVILLLASIWFAYRLYHEYDPDPQTYVSQGRPIGGWLYLVGFGITFTPIRILYIFFAQSDFFRSELYLVGPSGDGLNYLAMIKLVYNVVILVLSVLLIMLFYTRRTSAPRLFMWFYGLNLAITVLDAASGILYAQSRTEALPYYKDVFVMLIVAAIWIPYFNSSTRVKETFIVQLRENDRWG</sequence>
<organism evidence="4 5">
    <name type="scientific">Chryseolinea serpens</name>
    <dbReference type="NCBI Taxonomy" id="947013"/>
    <lineage>
        <taxon>Bacteria</taxon>
        <taxon>Pseudomonadati</taxon>
        <taxon>Bacteroidota</taxon>
        <taxon>Cytophagia</taxon>
        <taxon>Cytophagales</taxon>
        <taxon>Fulvivirgaceae</taxon>
        <taxon>Chryseolinea</taxon>
    </lineage>
</organism>
<evidence type="ECO:0000313" key="5">
    <source>
        <dbReference type="Proteomes" id="UP000184212"/>
    </source>
</evidence>
<evidence type="ECO:0000259" key="3">
    <source>
        <dbReference type="Pfam" id="PF12969"/>
    </source>
</evidence>
<evidence type="ECO:0000256" key="1">
    <source>
        <dbReference type="SAM" id="Phobius"/>
    </source>
</evidence>
<feature type="domain" description="DUF3857" evidence="3">
    <location>
        <begin position="65"/>
        <end position="229"/>
    </location>
</feature>
<dbReference type="InterPro" id="IPR019690">
    <property type="entry name" value="DUF2569"/>
</dbReference>
<accession>A0A1M5R4U2</accession>
<dbReference type="EMBL" id="FQWQ01000002">
    <property type="protein sequence ID" value="SHH20793.1"/>
    <property type="molecule type" value="Genomic_DNA"/>
</dbReference>
<feature type="transmembrane region" description="Helical" evidence="1">
    <location>
        <begin position="800"/>
        <end position="820"/>
    </location>
</feature>
<dbReference type="AlphaFoldDB" id="A0A1M5R4U2"/>
<dbReference type="SUPFAM" id="SSF54001">
    <property type="entry name" value="Cysteine proteinases"/>
    <property type="match status" value="1"/>
</dbReference>
<keyword evidence="1" id="KW-1133">Transmembrane helix</keyword>
<dbReference type="InterPro" id="IPR038765">
    <property type="entry name" value="Papain-like_cys_pep_sf"/>
</dbReference>
<dbReference type="STRING" id="947013.SAMN04488109_3168"/>
<keyword evidence="1" id="KW-0472">Membrane</keyword>
<keyword evidence="1" id="KW-0812">Transmembrane</keyword>
<dbReference type="Pfam" id="PF10754">
    <property type="entry name" value="DUF2569"/>
    <property type="match status" value="1"/>
</dbReference>
<feature type="transmembrane region" description="Helical" evidence="1">
    <location>
        <begin position="773"/>
        <end position="794"/>
    </location>
</feature>
<feature type="transmembrane region" description="Helical" evidence="1">
    <location>
        <begin position="656"/>
        <end position="675"/>
    </location>
</feature>
<dbReference type="InterPro" id="IPR024618">
    <property type="entry name" value="DUF3857"/>
</dbReference>
<keyword evidence="2" id="KW-0732">Signal</keyword>
<evidence type="ECO:0000313" key="4">
    <source>
        <dbReference type="EMBL" id="SHH20793.1"/>
    </source>
</evidence>
<keyword evidence="5" id="KW-1185">Reference proteome</keyword>
<proteinExistence type="predicted"/>